<dbReference type="RefSeq" id="WP_124328816.1">
    <property type="nucleotide sequence ID" value="NZ_BEXT01000001.1"/>
</dbReference>
<proteinExistence type="predicted"/>
<evidence type="ECO:0000256" key="1">
    <source>
        <dbReference type="ARBA" id="ARBA00004651"/>
    </source>
</evidence>
<evidence type="ECO:0000259" key="7">
    <source>
        <dbReference type="Pfam" id="PF00892"/>
    </source>
</evidence>
<accession>A0A401FX45</accession>
<dbReference type="AlphaFoldDB" id="A0A401FX45"/>
<evidence type="ECO:0000313" key="9">
    <source>
        <dbReference type="Proteomes" id="UP000288096"/>
    </source>
</evidence>
<comment type="subcellular location">
    <subcellularLocation>
        <location evidence="1">Cell membrane</location>
        <topology evidence="1">Multi-pass membrane protein</topology>
    </subcellularLocation>
</comment>
<feature type="transmembrane region" description="Helical" evidence="6">
    <location>
        <begin position="68"/>
        <end position="85"/>
    </location>
</feature>
<dbReference type="Proteomes" id="UP000288096">
    <property type="component" value="Unassembled WGS sequence"/>
</dbReference>
<dbReference type="GO" id="GO:0005886">
    <property type="term" value="C:plasma membrane"/>
    <property type="evidence" value="ECO:0007669"/>
    <property type="project" value="UniProtKB-SubCell"/>
</dbReference>
<evidence type="ECO:0000256" key="3">
    <source>
        <dbReference type="ARBA" id="ARBA00022692"/>
    </source>
</evidence>
<evidence type="ECO:0000256" key="6">
    <source>
        <dbReference type="SAM" id="Phobius"/>
    </source>
</evidence>
<dbReference type="EMBL" id="BEXT01000001">
    <property type="protein sequence ID" value="GBC61535.1"/>
    <property type="molecule type" value="Genomic_DNA"/>
</dbReference>
<dbReference type="InterPro" id="IPR000620">
    <property type="entry name" value="EamA_dom"/>
</dbReference>
<keyword evidence="3 6" id="KW-0812">Transmembrane</keyword>
<keyword evidence="5 6" id="KW-0472">Membrane</keyword>
<evidence type="ECO:0000256" key="5">
    <source>
        <dbReference type="ARBA" id="ARBA00023136"/>
    </source>
</evidence>
<reference evidence="9" key="2">
    <citation type="submission" date="2019-01" db="EMBL/GenBank/DDBJ databases">
        <title>Genome sequence of Desulfonema ishimotonii strain Tokyo 01.</title>
        <authorList>
            <person name="Fukui M."/>
        </authorList>
    </citation>
    <scope>NUCLEOTIDE SEQUENCE [LARGE SCALE GENOMIC DNA]</scope>
    <source>
        <strain evidence="9">Tokyo 01</strain>
    </source>
</reference>
<feature type="transmembrane region" description="Helical" evidence="6">
    <location>
        <begin position="209"/>
        <end position="237"/>
    </location>
</feature>
<feature type="domain" description="EamA" evidence="7">
    <location>
        <begin position="155"/>
        <end position="289"/>
    </location>
</feature>
<dbReference type="PANTHER" id="PTHR32322:SF18">
    <property type="entry name" value="S-ADENOSYLMETHIONINE_S-ADENOSYLHOMOCYSTEINE TRANSPORTER"/>
    <property type="match status" value="1"/>
</dbReference>
<gene>
    <name evidence="8" type="ORF">DENIS_2497</name>
</gene>
<keyword evidence="9" id="KW-1185">Reference proteome</keyword>
<feature type="transmembrane region" description="Helical" evidence="6">
    <location>
        <begin position="37"/>
        <end position="56"/>
    </location>
</feature>
<feature type="domain" description="EamA" evidence="7">
    <location>
        <begin position="9"/>
        <end position="140"/>
    </location>
</feature>
<feature type="transmembrane region" description="Helical" evidence="6">
    <location>
        <begin position="12"/>
        <end position="31"/>
    </location>
</feature>
<feature type="transmembrane region" description="Helical" evidence="6">
    <location>
        <begin position="154"/>
        <end position="171"/>
    </location>
</feature>
<dbReference type="InterPro" id="IPR050638">
    <property type="entry name" value="AA-Vitamin_Transporters"/>
</dbReference>
<dbReference type="PANTHER" id="PTHR32322">
    <property type="entry name" value="INNER MEMBRANE TRANSPORTER"/>
    <property type="match status" value="1"/>
</dbReference>
<evidence type="ECO:0000256" key="4">
    <source>
        <dbReference type="ARBA" id="ARBA00022989"/>
    </source>
</evidence>
<evidence type="ECO:0000256" key="2">
    <source>
        <dbReference type="ARBA" id="ARBA00022475"/>
    </source>
</evidence>
<organism evidence="8 9">
    <name type="scientific">Desulfonema ishimotonii</name>
    <dbReference type="NCBI Taxonomy" id="45657"/>
    <lineage>
        <taxon>Bacteria</taxon>
        <taxon>Pseudomonadati</taxon>
        <taxon>Thermodesulfobacteriota</taxon>
        <taxon>Desulfobacteria</taxon>
        <taxon>Desulfobacterales</taxon>
        <taxon>Desulfococcaceae</taxon>
        <taxon>Desulfonema</taxon>
    </lineage>
</organism>
<feature type="transmembrane region" description="Helical" evidence="6">
    <location>
        <begin position="183"/>
        <end position="203"/>
    </location>
</feature>
<dbReference type="SUPFAM" id="SSF103481">
    <property type="entry name" value="Multidrug resistance efflux transporter EmrE"/>
    <property type="match status" value="2"/>
</dbReference>
<dbReference type="InterPro" id="IPR037185">
    <property type="entry name" value="EmrE-like"/>
</dbReference>
<reference evidence="9" key="1">
    <citation type="submission" date="2017-11" db="EMBL/GenBank/DDBJ databases">
        <authorList>
            <person name="Watanabe M."/>
            <person name="Kojima H."/>
        </authorList>
    </citation>
    <scope>NUCLEOTIDE SEQUENCE [LARGE SCALE GENOMIC DNA]</scope>
    <source>
        <strain evidence="9">Tokyo 01</strain>
    </source>
</reference>
<protein>
    <submittedName>
        <fullName evidence="8">EamA/RhaT family transporter</fullName>
    </submittedName>
</protein>
<keyword evidence="2" id="KW-1003">Cell membrane</keyword>
<feature type="transmembrane region" description="Helical" evidence="6">
    <location>
        <begin position="249"/>
        <end position="268"/>
    </location>
</feature>
<feature type="transmembrane region" description="Helical" evidence="6">
    <location>
        <begin position="97"/>
        <end position="118"/>
    </location>
</feature>
<evidence type="ECO:0000313" key="8">
    <source>
        <dbReference type="EMBL" id="GBC61535.1"/>
    </source>
</evidence>
<feature type="transmembrane region" description="Helical" evidence="6">
    <location>
        <begin position="274"/>
        <end position="292"/>
    </location>
</feature>
<keyword evidence="4 6" id="KW-1133">Transmembrane helix</keyword>
<comment type="caution">
    <text evidence="8">The sequence shown here is derived from an EMBL/GenBank/DDBJ whole genome shotgun (WGS) entry which is preliminary data.</text>
</comment>
<name>A0A401FX45_9BACT</name>
<sequence length="307" mass="33075">MEQGHHTRTYLALAGAVVFWGLSFVATRVALETLPVFTLIFARFSIAALFFMVITARSGFPKFTRKEHLMLFMVAMFEPGLYFVFETLGLQRISAPKAALIIATIPLAVTLISALFLGERPRIRNLTGVIISLAGIGILVVGDPHFSWDLNGSLSGDLLIIGAVFSASLYITFARNLGKTHSALEITGLQITYGALFFAPGFLWELPDISWAAISLPSLAALAYLTVFATIGAFICYNYALTQVSASHAAMFINCIPVVTALGAWLLIGETLTTLQICGGVIVLLAVFMPQLPGLRVMLKKAGESPA</sequence>
<feature type="transmembrane region" description="Helical" evidence="6">
    <location>
        <begin position="125"/>
        <end position="142"/>
    </location>
</feature>
<dbReference type="OrthoDB" id="5416392at2"/>
<dbReference type="Pfam" id="PF00892">
    <property type="entry name" value="EamA"/>
    <property type="match status" value="2"/>
</dbReference>